<sequence length="426" mass="46478">MRYDMKYKKLNVEDNESCNLQCEKKCEKLAGVFICCILAFFLLFLSTRNVGLIYCYADELSEDSENTAEDAEQEQQKIKETILSEFEYGEIDDSLRSLFPEKRIAFQEVISEILTGDLKSSVKLLTEFAGEQMFYLLQTGKKNLVHILLIAMIAAFMNQFAGTLQNRQVASVGFYMIYILLAALTVAAFDVVIQWVESGIRNITAFMGVFYPVYFLAVAVAKGSVTGVAFYNLVLFLIYAVEIIIGNVLLPMVRVYMIIRVLNFLGPEDMLGKLSEFLELIIRWTLKTALACVIGANLIQGMISPAIDTVKRSTVLKGAEAIPGVGNLLGGMTEVALGTAVLVKNGIGMAGAVICIALCVIPLVQTAGTALLYKLAAAVIQPVSDERVTGCVEAVGEGCQILLQIVFTVGVLFLLTIAIVAAVTNA</sequence>
<dbReference type="OrthoDB" id="1706761at2"/>
<dbReference type="AlphaFoldDB" id="A0A173T9J2"/>
<name>A0A173T9J2_9FIRM</name>
<reference evidence="2 3" key="1">
    <citation type="submission" date="2015-09" db="EMBL/GenBank/DDBJ databases">
        <authorList>
            <consortium name="Pathogen Informatics"/>
        </authorList>
    </citation>
    <scope>NUCLEOTIDE SEQUENCE [LARGE SCALE GENOMIC DNA]</scope>
    <source>
        <strain evidence="2 3">2789STDY5834961</strain>
    </source>
</reference>
<dbReference type="InterPro" id="IPR014194">
    <property type="entry name" value="Spore_III_AE"/>
</dbReference>
<evidence type="ECO:0000313" key="2">
    <source>
        <dbReference type="EMBL" id="CUM99170.1"/>
    </source>
</evidence>
<evidence type="ECO:0000256" key="1">
    <source>
        <dbReference type="SAM" id="Phobius"/>
    </source>
</evidence>
<feature type="transmembrane region" description="Helical" evidence="1">
    <location>
        <begin position="401"/>
        <end position="423"/>
    </location>
</feature>
<gene>
    <name evidence="2" type="primary">spoIIIAE</name>
    <name evidence="2" type="ORF">ERS852573_01441</name>
</gene>
<feature type="transmembrane region" description="Helical" evidence="1">
    <location>
        <begin position="173"/>
        <end position="193"/>
    </location>
</feature>
<organism evidence="2 3">
    <name type="scientific">Dorea longicatena</name>
    <dbReference type="NCBI Taxonomy" id="88431"/>
    <lineage>
        <taxon>Bacteria</taxon>
        <taxon>Bacillati</taxon>
        <taxon>Bacillota</taxon>
        <taxon>Clostridia</taxon>
        <taxon>Lachnospirales</taxon>
        <taxon>Lachnospiraceae</taxon>
        <taxon>Dorea</taxon>
    </lineage>
</organism>
<dbReference type="Pfam" id="PF09546">
    <property type="entry name" value="Spore_III_AE"/>
    <property type="match status" value="1"/>
</dbReference>
<accession>A0A173T9J2</accession>
<evidence type="ECO:0000313" key="3">
    <source>
        <dbReference type="Proteomes" id="UP000095597"/>
    </source>
</evidence>
<feature type="transmembrane region" description="Helical" evidence="1">
    <location>
        <begin position="205"/>
        <end position="223"/>
    </location>
</feature>
<dbReference type="EMBL" id="CYXO01000007">
    <property type="protein sequence ID" value="CUM99170.1"/>
    <property type="molecule type" value="Genomic_DNA"/>
</dbReference>
<feature type="transmembrane region" description="Helical" evidence="1">
    <location>
        <begin position="229"/>
        <end position="250"/>
    </location>
</feature>
<keyword evidence="1" id="KW-0472">Membrane</keyword>
<protein>
    <submittedName>
        <fullName evidence="2">Stage III sporulation protein AE</fullName>
    </submittedName>
</protein>
<keyword evidence="1" id="KW-1133">Transmembrane helix</keyword>
<feature type="transmembrane region" description="Helical" evidence="1">
    <location>
        <begin position="29"/>
        <end position="46"/>
    </location>
</feature>
<keyword evidence="1" id="KW-0812">Transmembrane</keyword>
<feature type="transmembrane region" description="Helical" evidence="1">
    <location>
        <begin position="347"/>
        <end position="365"/>
    </location>
</feature>
<feature type="transmembrane region" description="Helical" evidence="1">
    <location>
        <begin position="143"/>
        <end position="161"/>
    </location>
</feature>
<dbReference type="RefSeq" id="WP_055214127.1">
    <property type="nucleotide sequence ID" value="NZ_VBUP01000001.1"/>
</dbReference>
<dbReference type="Proteomes" id="UP000095597">
    <property type="component" value="Unassembled WGS sequence"/>
</dbReference>
<proteinExistence type="predicted"/>